<dbReference type="Proteomes" id="UP000828390">
    <property type="component" value="Unassembled WGS sequence"/>
</dbReference>
<dbReference type="AlphaFoldDB" id="A0A9D4J688"/>
<reference evidence="1" key="1">
    <citation type="journal article" date="2019" name="bioRxiv">
        <title>The Genome of the Zebra Mussel, Dreissena polymorpha: A Resource for Invasive Species Research.</title>
        <authorList>
            <person name="McCartney M.A."/>
            <person name="Auch B."/>
            <person name="Kono T."/>
            <person name="Mallez S."/>
            <person name="Zhang Y."/>
            <person name="Obille A."/>
            <person name="Becker A."/>
            <person name="Abrahante J.E."/>
            <person name="Garbe J."/>
            <person name="Badalamenti J.P."/>
            <person name="Herman A."/>
            <person name="Mangelson H."/>
            <person name="Liachko I."/>
            <person name="Sullivan S."/>
            <person name="Sone E.D."/>
            <person name="Koren S."/>
            <person name="Silverstein K.A.T."/>
            <person name="Beckman K.B."/>
            <person name="Gohl D.M."/>
        </authorList>
    </citation>
    <scope>NUCLEOTIDE SEQUENCE</scope>
    <source>
        <strain evidence="1">Duluth1</strain>
        <tissue evidence="1">Whole animal</tissue>
    </source>
</reference>
<organism evidence="1 2">
    <name type="scientific">Dreissena polymorpha</name>
    <name type="common">Zebra mussel</name>
    <name type="synonym">Mytilus polymorpha</name>
    <dbReference type="NCBI Taxonomy" id="45954"/>
    <lineage>
        <taxon>Eukaryota</taxon>
        <taxon>Metazoa</taxon>
        <taxon>Spiralia</taxon>
        <taxon>Lophotrochozoa</taxon>
        <taxon>Mollusca</taxon>
        <taxon>Bivalvia</taxon>
        <taxon>Autobranchia</taxon>
        <taxon>Heteroconchia</taxon>
        <taxon>Euheterodonta</taxon>
        <taxon>Imparidentia</taxon>
        <taxon>Neoheterodontei</taxon>
        <taxon>Myida</taxon>
        <taxon>Dreissenoidea</taxon>
        <taxon>Dreissenidae</taxon>
        <taxon>Dreissena</taxon>
    </lineage>
</organism>
<reference evidence="1" key="2">
    <citation type="submission" date="2020-11" db="EMBL/GenBank/DDBJ databases">
        <authorList>
            <person name="McCartney M.A."/>
            <person name="Auch B."/>
            <person name="Kono T."/>
            <person name="Mallez S."/>
            <person name="Becker A."/>
            <person name="Gohl D.M."/>
            <person name="Silverstein K.A.T."/>
            <person name="Koren S."/>
            <person name="Bechman K.B."/>
            <person name="Herman A."/>
            <person name="Abrahante J.E."/>
            <person name="Garbe J."/>
        </authorList>
    </citation>
    <scope>NUCLEOTIDE SEQUENCE</scope>
    <source>
        <strain evidence="1">Duluth1</strain>
        <tissue evidence="1">Whole animal</tissue>
    </source>
</reference>
<proteinExistence type="predicted"/>
<comment type="caution">
    <text evidence="1">The sequence shown here is derived from an EMBL/GenBank/DDBJ whole genome shotgun (WGS) entry which is preliminary data.</text>
</comment>
<evidence type="ECO:0000313" key="2">
    <source>
        <dbReference type="Proteomes" id="UP000828390"/>
    </source>
</evidence>
<evidence type="ECO:0000313" key="1">
    <source>
        <dbReference type="EMBL" id="KAH3796777.1"/>
    </source>
</evidence>
<name>A0A9D4J688_DREPO</name>
<keyword evidence="2" id="KW-1185">Reference proteome</keyword>
<gene>
    <name evidence="1" type="ORF">DPMN_150348</name>
</gene>
<accession>A0A9D4J688</accession>
<sequence>MEKLLRSTLKKTTKDDQNMVKKLFKSVHSSILPCVIYKNTLDETKRSLKSLKAYLKASVETCIRQQNELKTLNELLLYSSDKNKKKLCFIAVRKSMKKTEHVESNMNENCVKIEYSVLYQTLKTTEQYIFKFSCVARSVESEKTYNDIEQYLSRLSSLVRIVCSNHVFTVIEKSEHNLRIPSNQDKLTISAICALPDRQILVLDSYHKNVKLLNQHYQVVSQCSVAGDPREMCQITPSEVALKYSL</sequence>
<protein>
    <submittedName>
        <fullName evidence="1">Uncharacterized protein</fullName>
    </submittedName>
</protein>
<dbReference type="EMBL" id="JAIWYP010000007">
    <property type="protein sequence ID" value="KAH3796777.1"/>
    <property type="molecule type" value="Genomic_DNA"/>
</dbReference>